<feature type="compositionally biased region" description="Polar residues" evidence="1">
    <location>
        <begin position="378"/>
        <end position="388"/>
    </location>
</feature>
<name>A0A2H3CTX3_ARMGA</name>
<dbReference type="OMA" id="AYNPYAM"/>
<feature type="compositionally biased region" description="Low complexity" evidence="1">
    <location>
        <begin position="109"/>
        <end position="118"/>
    </location>
</feature>
<dbReference type="CDD" id="cd12087">
    <property type="entry name" value="TM_EGFR-like"/>
    <property type="match status" value="1"/>
</dbReference>
<feature type="transmembrane region" description="Helical" evidence="2">
    <location>
        <begin position="170"/>
        <end position="193"/>
    </location>
</feature>
<dbReference type="Proteomes" id="UP000217790">
    <property type="component" value="Unassembled WGS sequence"/>
</dbReference>
<organism evidence="3 4">
    <name type="scientific">Armillaria gallica</name>
    <name type="common">Bulbous honey fungus</name>
    <name type="synonym">Armillaria bulbosa</name>
    <dbReference type="NCBI Taxonomy" id="47427"/>
    <lineage>
        <taxon>Eukaryota</taxon>
        <taxon>Fungi</taxon>
        <taxon>Dikarya</taxon>
        <taxon>Basidiomycota</taxon>
        <taxon>Agaricomycotina</taxon>
        <taxon>Agaricomycetes</taxon>
        <taxon>Agaricomycetidae</taxon>
        <taxon>Agaricales</taxon>
        <taxon>Marasmiineae</taxon>
        <taxon>Physalacriaceae</taxon>
        <taxon>Armillaria</taxon>
    </lineage>
</organism>
<feature type="region of interest" description="Disordered" evidence="1">
    <location>
        <begin position="302"/>
        <end position="388"/>
    </location>
</feature>
<keyword evidence="2" id="KW-0812">Transmembrane</keyword>
<evidence type="ECO:0000313" key="4">
    <source>
        <dbReference type="Proteomes" id="UP000217790"/>
    </source>
</evidence>
<evidence type="ECO:0008006" key="5">
    <source>
        <dbReference type="Google" id="ProtNLM"/>
    </source>
</evidence>
<keyword evidence="2" id="KW-1133">Transmembrane helix</keyword>
<dbReference type="EMBL" id="KZ293750">
    <property type="protein sequence ID" value="PBK80197.1"/>
    <property type="molecule type" value="Genomic_DNA"/>
</dbReference>
<protein>
    <recommendedName>
        <fullName evidence="5">REJ domain-containing protein</fullName>
    </recommendedName>
</protein>
<accession>A0A2H3CTX3</accession>
<keyword evidence="2" id="KW-0472">Membrane</keyword>
<reference evidence="4" key="1">
    <citation type="journal article" date="2017" name="Nat. Ecol. Evol.">
        <title>Genome expansion and lineage-specific genetic innovations in the forest pathogenic fungi Armillaria.</title>
        <authorList>
            <person name="Sipos G."/>
            <person name="Prasanna A.N."/>
            <person name="Walter M.C."/>
            <person name="O'Connor E."/>
            <person name="Balint B."/>
            <person name="Krizsan K."/>
            <person name="Kiss B."/>
            <person name="Hess J."/>
            <person name="Varga T."/>
            <person name="Slot J."/>
            <person name="Riley R."/>
            <person name="Boka B."/>
            <person name="Rigling D."/>
            <person name="Barry K."/>
            <person name="Lee J."/>
            <person name="Mihaltcheva S."/>
            <person name="LaButti K."/>
            <person name="Lipzen A."/>
            <person name="Waldron R."/>
            <person name="Moloney N.M."/>
            <person name="Sperisen C."/>
            <person name="Kredics L."/>
            <person name="Vagvoelgyi C."/>
            <person name="Patrignani A."/>
            <person name="Fitzpatrick D."/>
            <person name="Nagy I."/>
            <person name="Doyle S."/>
            <person name="Anderson J.B."/>
            <person name="Grigoriev I.V."/>
            <person name="Gueldener U."/>
            <person name="Muensterkoetter M."/>
            <person name="Nagy L.G."/>
        </authorList>
    </citation>
    <scope>NUCLEOTIDE SEQUENCE [LARGE SCALE GENOMIC DNA]</scope>
    <source>
        <strain evidence="4">Ar21-2</strain>
    </source>
</reference>
<evidence type="ECO:0000256" key="2">
    <source>
        <dbReference type="SAM" id="Phobius"/>
    </source>
</evidence>
<dbReference type="AlphaFoldDB" id="A0A2H3CTX3"/>
<dbReference type="InParanoid" id="A0A2H3CTX3"/>
<evidence type="ECO:0000256" key="1">
    <source>
        <dbReference type="SAM" id="MobiDB-lite"/>
    </source>
</evidence>
<dbReference type="OrthoDB" id="3263231at2759"/>
<gene>
    <name evidence="3" type="ORF">ARMGADRAFT_1020997</name>
</gene>
<keyword evidence="4" id="KW-1185">Reference proteome</keyword>
<evidence type="ECO:0000313" key="3">
    <source>
        <dbReference type="EMBL" id="PBK80197.1"/>
    </source>
</evidence>
<dbReference type="STRING" id="47427.A0A2H3CTX3"/>
<feature type="compositionally biased region" description="Low complexity" evidence="1">
    <location>
        <begin position="1"/>
        <end position="100"/>
    </location>
</feature>
<proteinExistence type="predicted"/>
<sequence length="388" mass="38952">MSSAASSSSVQASSSADATTTTTQPPPSSSSVQTPEQSTSSSQTSIFTPSTTSSIFTPPPTDSSSSSSDTAPSTTSIPPDTTTSTTSAPPASTSSSSTDTGQGGGPGQGQSQSQSQSSNGFTQQPTSYIATTVVITESNGQQVTATTSILAPLSSSSPSSSPSSSSHTGAIVGGTIGGIAGLAVVLSLILFLYKRRQNARFSDHFDGNFDPDRIVARTPDMGLNLDDEHDQDDGMGGRLGGAEIGAGVVSPFPISASTTSQGSNYANYYNGSPASPPPMSQYSSDSYPPSAYNPYAMVPGSPPGSPVLHTPPSSSGVGGGMSAKEREARQHQLGIVNPDDRSAYLVNGPGPSGVIVHQDAGPSEIPPSYDSLLPGPSRTGTPQGGSSS</sequence>
<feature type="region of interest" description="Disordered" evidence="1">
    <location>
        <begin position="1"/>
        <end position="123"/>
    </location>
</feature>